<evidence type="ECO:0000256" key="1">
    <source>
        <dbReference type="SAM" id="MobiDB-lite"/>
    </source>
</evidence>
<gene>
    <name evidence="2" type="ORF">SKAU_G00304180</name>
</gene>
<dbReference type="AlphaFoldDB" id="A0A9Q1ILF8"/>
<dbReference type="EMBL" id="JAINUF010000012">
    <property type="protein sequence ID" value="KAJ8346225.1"/>
    <property type="molecule type" value="Genomic_DNA"/>
</dbReference>
<comment type="caution">
    <text evidence="2">The sequence shown here is derived from an EMBL/GenBank/DDBJ whole genome shotgun (WGS) entry which is preliminary data.</text>
</comment>
<reference evidence="2" key="1">
    <citation type="journal article" date="2023" name="Science">
        <title>Genome structures resolve the early diversification of teleost fishes.</title>
        <authorList>
            <person name="Parey E."/>
            <person name="Louis A."/>
            <person name="Montfort J."/>
            <person name="Bouchez O."/>
            <person name="Roques C."/>
            <person name="Iampietro C."/>
            <person name="Lluch J."/>
            <person name="Castinel A."/>
            <person name="Donnadieu C."/>
            <person name="Desvignes T."/>
            <person name="Floi Bucao C."/>
            <person name="Jouanno E."/>
            <person name="Wen M."/>
            <person name="Mejri S."/>
            <person name="Dirks R."/>
            <person name="Jansen H."/>
            <person name="Henkel C."/>
            <person name="Chen W.J."/>
            <person name="Zahm M."/>
            <person name="Cabau C."/>
            <person name="Klopp C."/>
            <person name="Thompson A.W."/>
            <person name="Robinson-Rechavi M."/>
            <person name="Braasch I."/>
            <person name="Lecointre G."/>
            <person name="Bobe J."/>
            <person name="Postlethwait J.H."/>
            <person name="Berthelot C."/>
            <person name="Roest Crollius H."/>
            <person name="Guiguen Y."/>
        </authorList>
    </citation>
    <scope>NUCLEOTIDE SEQUENCE</scope>
    <source>
        <strain evidence="2">WJC10195</strain>
    </source>
</reference>
<feature type="region of interest" description="Disordered" evidence="1">
    <location>
        <begin position="1"/>
        <end position="20"/>
    </location>
</feature>
<name>A0A9Q1ILF8_SYNKA</name>
<accession>A0A9Q1ILF8</accession>
<protein>
    <submittedName>
        <fullName evidence="2">Uncharacterized protein</fullName>
    </submittedName>
</protein>
<dbReference type="Proteomes" id="UP001152622">
    <property type="component" value="Chromosome 12"/>
</dbReference>
<feature type="region of interest" description="Disordered" evidence="1">
    <location>
        <begin position="39"/>
        <end position="98"/>
    </location>
</feature>
<evidence type="ECO:0000313" key="3">
    <source>
        <dbReference type="Proteomes" id="UP001152622"/>
    </source>
</evidence>
<organism evidence="2 3">
    <name type="scientific">Synaphobranchus kaupii</name>
    <name type="common">Kaup's arrowtooth eel</name>
    <dbReference type="NCBI Taxonomy" id="118154"/>
    <lineage>
        <taxon>Eukaryota</taxon>
        <taxon>Metazoa</taxon>
        <taxon>Chordata</taxon>
        <taxon>Craniata</taxon>
        <taxon>Vertebrata</taxon>
        <taxon>Euteleostomi</taxon>
        <taxon>Actinopterygii</taxon>
        <taxon>Neopterygii</taxon>
        <taxon>Teleostei</taxon>
        <taxon>Anguilliformes</taxon>
        <taxon>Synaphobranchidae</taxon>
        <taxon>Synaphobranchus</taxon>
    </lineage>
</organism>
<evidence type="ECO:0000313" key="2">
    <source>
        <dbReference type="EMBL" id="KAJ8346225.1"/>
    </source>
</evidence>
<keyword evidence="3" id="KW-1185">Reference proteome</keyword>
<proteinExistence type="predicted"/>
<sequence length="98" mass="11161">MFRQRPAYHATLGEGGPLPFLPKKGYKYPHRLECDGSRHKGSFWPGSKHPSLSPAGNHPRLHRQWARVPPMDPAPDPAHRGMLSPWRLEDDLPAPRTR</sequence>